<dbReference type="InterPro" id="IPR002018">
    <property type="entry name" value="CarbesteraseB"/>
</dbReference>
<sequence length="600" mass="65392">MCTAGDCGCIAGARGNSRAVEIRQDKVCSIPGKDWSGQLNCRLCSCPGQSCGEMALVRSTLIAVCLVTAFFRIAVSDEAPVVTVKGGTLRGEYARVKGTEQVVEAFLGVPFASPPVGPLRFAKPQPALPWKGVRDATHQPNMCLQDSNFIRLTAEALHFNHTIPPASEDCLYLNVYAPSNLTAGEKAPVMVWIHGGGLMMGCAAQYDGAVLAAYQGVVVVVIQYRLAILGFFSTGDEHAPGNWGFFDQLAALQWVQDNIESFGGDPKSVTIFGESAGGISASILMLSPLSTGLFHKAILQSGVATVGTFSQAKLHSVANLAGCSHNATEQQVQCLRQKTVEDILNATANLKVFLWGVVDGVFLKKTSEELLKNKEFLRVPVLMGATDDEFGWLLPMTFSPPSWDKGMDKQAVMKTMNFFFPNVAANELIAQEYLRDAQTPEAIRDGFTEMMGDRFMVLPIIKVAKYYRDAGVPVYLYEFQHRPEAHKSRPSFVKADHASDVGFVFGACFFEGSVTVTGNITTEEDELCRTTMEYWANFARTGSPNGAGLVQWPVYGETEEYLKLDLTQSVGQKLRQNRVHFMDVVLPQLLAKLPPSPDAP</sequence>
<keyword evidence="7" id="KW-1185">Reference proteome</keyword>
<dbReference type="OrthoDB" id="3200163at2759"/>
<evidence type="ECO:0000313" key="6">
    <source>
        <dbReference type="EMBL" id="KAJ8271944.1"/>
    </source>
</evidence>
<feature type="domain" description="Carboxylesterase type B" evidence="5">
    <location>
        <begin position="79"/>
        <end position="581"/>
    </location>
</feature>
<evidence type="ECO:0000256" key="4">
    <source>
        <dbReference type="RuleBase" id="RU361235"/>
    </source>
</evidence>
<comment type="caution">
    <text evidence="6">The sequence shown here is derived from an EMBL/GenBank/DDBJ whole genome shotgun (WGS) entry which is preliminary data.</text>
</comment>
<evidence type="ECO:0000256" key="1">
    <source>
        <dbReference type="ARBA" id="ARBA00005964"/>
    </source>
</evidence>
<dbReference type="Proteomes" id="UP001152803">
    <property type="component" value="Unassembled WGS sequence"/>
</dbReference>
<keyword evidence="3" id="KW-1015">Disulfide bond</keyword>
<reference evidence="6" key="1">
    <citation type="journal article" date="2023" name="Science">
        <title>Genome structures resolve the early diversification of teleost fishes.</title>
        <authorList>
            <person name="Parey E."/>
            <person name="Louis A."/>
            <person name="Montfort J."/>
            <person name="Bouchez O."/>
            <person name="Roques C."/>
            <person name="Iampietro C."/>
            <person name="Lluch J."/>
            <person name="Castinel A."/>
            <person name="Donnadieu C."/>
            <person name="Desvignes T."/>
            <person name="Floi Bucao C."/>
            <person name="Jouanno E."/>
            <person name="Wen M."/>
            <person name="Mejri S."/>
            <person name="Dirks R."/>
            <person name="Jansen H."/>
            <person name="Henkel C."/>
            <person name="Chen W.J."/>
            <person name="Zahm M."/>
            <person name="Cabau C."/>
            <person name="Klopp C."/>
            <person name="Thompson A.W."/>
            <person name="Robinson-Rechavi M."/>
            <person name="Braasch I."/>
            <person name="Lecointre G."/>
            <person name="Bobe J."/>
            <person name="Postlethwait J.H."/>
            <person name="Berthelot C."/>
            <person name="Roest Crollius H."/>
            <person name="Guiguen Y."/>
        </authorList>
    </citation>
    <scope>NUCLEOTIDE SEQUENCE</scope>
    <source>
        <strain evidence="6">Concon-B</strain>
    </source>
</reference>
<dbReference type="FunFam" id="3.40.50.1820:FF:000011">
    <property type="entry name" value="Carboxylic ester hydrolase"/>
    <property type="match status" value="1"/>
</dbReference>
<name>A0A9Q1DJ60_CONCO</name>
<protein>
    <recommendedName>
        <fullName evidence="4">Carboxylic ester hydrolase</fullName>
        <ecNumber evidence="4">3.1.1.-</ecNumber>
    </recommendedName>
</protein>
<comment type="similarity">
    <text evidence="1 4">Belongs to the type-B carboxylesterase/lipase family.</text>
</comment>
<gene>
    <name evidence="6" type="ORF">COCON_G00108030</name>
</gene>
<dbReference type="InterPro" id="IPR029058">
    <property type="entry name" value="AB_hydrolase_fold"/>
</dbReference>
<dbReference type="EC" id="3.1.1.-" evidence="4"/>
<dbReference type="PANTHER" id="PTHR11559">
    <property type="entry name" value="CARBOXYLESTERASE"/>
    <property type="match status" value="1"/>
</dbReference>
<proteinExistence type="inferred from homology"/>
<dbReference type="PROSITE" id="PS00941">
    <property type="entry name" value="CARBOXYLESTERASE_B_2"/>
    <property type="match status" value="1"/>
</dbReference>
<dbReference type="InterPro" id="IPR050309">
    <property type="entry name" value="Type-B_Carboxylest/Lipase"/>
</dbReference>
<dbReference type="Gene3D" id="3.40.50.1820">
    <property type="entry name" value="alpha/beta hydrolase"/>
    <property type="match status" value="1"/>
</dbReference>
<dbReference type="Pfam" id="PF00135">
    <property type="entry name" value="COesterase"/>
    <property type="match status" value="1"/>
</dbReference>
<dbReference type="PROSITE" id="PS00122">
    <property type="entry name" value="CARBOXYLESTERASE_B_1"/>
    <property type="match status" value="1"/>
</dbReference>
<evidence type="ECO:0000259" key="5">
    <source>
        <dbReference type="Pfam" id="PF00135"/>
    </source>
</evidence>
<keyword evidence="2 4" id="KW-0378">Hydrolase</keyword>
<dbReference type="AlphaFoldDB" id="A0A9Q1DJ60"/>
<evidence type="ECO:0000256" key="3">
    <source>
        <dbReference type="ARBA" id="ARBA00023157"/>
    </source>
</evidence>
<evidence type="ECO:0000256" key="2">
    <source>
        <dbReference type="ARBA" id="ARBA00022801"/>
    </source>
</evidence>
<dbReference type="SUPFAM" id="SSF53474">
    <property type="entry name" value="alpha/beta-Hydrolases"/>
    <property type="match status" value="1"/>
</dbReference>
<dbReference type="InterPro" id="IPR019826">
    <property type="entry name" value="Carboxylesterase_B_AS"/>
</dbReference>
<dbReference type="InterPro" id="IPR019819">
    <property type="entry name" value="Carboxylesterase_B_CS"/>
</dbReference>
<organism evidence="6 7">
    <name type="scientific">Conger conger</name>
    <name type="common">Conger eel</name>
    <name type="synonym">Muraena conger</name>
    <dbReference type="NCBI Taxonomy" id="82655"/>
    <lineage>
        <taxon>Eukaryota</taxon>
        <taxon>Metazoa</taxon>
        <taxon>Chordata</taxon>
        <taxon>Craniata</taxon>
        <taxon>Vertebrata</taxon>
        <taxon>Euteleostomi</taxon>
        <taxon>Actinopterygii</taxon>
        <taxon>Neopterygii</taxon>
        <taxon>Teleostei</taxon>
        <taxon>Anguilliformes</taxon>
        <taxon>Congridae</taxon>
        <taxon>Conger</taxon>
    </lineage>
</organism>
<evidence type="ECO:0000313" key="7">
    <source>
        <dbReference type="Proteomes" id="UP001152803"/>
    </source>
</evidence>
<dbReference type="CDD" id="cd00312">
    <property type="entry name" value="Esterase_lipase"/>
    <property type="match status" value="1"/>
</dbReference>
<accession>A0A9Q1DJ60</accession>
<dbReference type="GO" id="GO:0016787">
    <property type="term" value="F:hydrolase activity"/>
    <property type="evidence" value="ECO:0007669"/>
    <property type="project" value="UniProtKB-KW"/>
</dbReference>
<dbReference type="EMBL" id="JAFJMO010000007">
    <property type="protein sequence ID" value="KAJ8271944.1"/>
    <property type="molecule type" value="Genomic_DNA"/>
</dbReference>